<dbReference type="Pfam" id="PF18655">
    <property type="entry name" value="SHIRT"/>
    <property type="match status" value="1"/>
</dbReference>
<evidence type="ECO:0000259" key="3">
    <source>
        <dbReference type="Pfam" id="PF01345"/>
    </source>
</evidence>
<reference evidence="7" key="1">
    <citation type="submission" date="2020-04" db="EMBL/GenBank/DDBJ databases">
        <title>Deep metagenomics examines the oral microbiome during advanced dental caries in children, revealing novel taxa and co-occurrences with host molecules.</title>
        <authorList>
            <person name="Baker J.L."/>
            <person name="Morton J.T."/>
            <person name="Dinis M."/>
            <person name="Alvarez R."/>
            <person name="Tran N.C."/>
            <person name="Knight R."/>
            <person name="Edlund A."/>
        </authorList>
    </citation>
    <scope>NUCLEOTIDE SEQUENCE</scope>
    <source>
        <strain evidence="7">JCVI_23_bin.22</strain>
    </source>
</reference>
<gene>
    <name evidence="7" type="ORF">HXO88_04085</name>
</gene>
<feature type="domain" description="Sgo0707-like N2" evidence="6">
    <location>
        <begin position="305"/>
        <end position="442"/>
    </location>
</feature>
<evidence type="ECO:0000313" key="8">
    <source>
        <dbReference type="Proteomes" id="UP000721045"/>
    </source>
</evidence>
<evidence type="ECO:0000256" key="2">
    <source>
        <dbReference type="SAM" id="Phobius"/>
    </source>
</evidence>
<organism evidence="7 8">
    <name type="scientific">Streptococcus intermedius</name>
    <dbReference type="NCBI Taxonomy" id="1338"/>
    <lineage>
        <taxon>Bacteria</taxon>
        <taxon>Bacillati</taxon>
        <taxon>Bacillota</taxon>
        <taxon>Bacilli</taxon>
        <taxon>Lactobacillales</taxon>
        <taxon>Streptococcaceae</taxon>
        <taxon>Streptococcus</taxon>
        <taxon>Streptococcus anginosus group</taxon>
    </lineage>
</organism>
<dbReference type="EMBL" id="JABZYP010000011">
    <property type="protein sequence ID" value="MBF1712905.1"/>
    <property type="molecule type" value="Genomic_DNA"/>
</dbReference>
<keyword evidence="2" id="KW-0472">Membrane</keyword>
<evidence type="ECO:0000259" key="4">
    <source>
        <dbReference type="Pfam" id="PF18655"/>
    </source>
</evidence>
<accession>A0A930RCD7</accession>
<dbReference type="Proteomes" id="UP000721045">
    <property type="component" value="Unassembled WGS sequence"/>
</dbReference>
<keyword evidence="2" id="KW-1133">Transmembrane helix</keyword>
<feature type="transmembrane region" description="Helical" evidence="2">
    <location>
        <begin position="785"/>
        <end position="808"/>
    </location>
</feature>
<keyword evidence="2" id="KW-0812">Transmembrane</keyword>
<dbReference type="InterPro" id="IPR008966">
    <property type="entry name" value="Adhesion_dom_sf"/>
</dbReference>
<dbReference type="InterPro" id="IPR001434">
    <property type="entry name" value="OmcB-like_DUF11"/>
</dbReference>
<evidence type="ECO:0000256" key="1">
    <source>
        <dbReference type="SAM" id="MobiDB-lite"/>
    </source>
</evidence>
<feature type="domain" description="DUF11" evidence="3">
    <location>
        <begin position="665"/>
        <end position="769"/>
    </location>
</feature>
<evidence type="ECO:0000259" key="6">
    <source>
        <dbReference type="Pfam" id="PF20623"/>
    </source>
</evidence>
<dbReference type="InterPro" id="IPR043630">
    <property type="entry name" value="Sgo0707_N1"/>
</dbReference>
<dbReference type="SUPFAM" id="SSF49401">
    <property type="entry name" value="Bacterial adhesins"/>
    <property type="match status" value="2"/>
</dbReference>
<dbReference type="InterPro" id="IPR047589">
    <property type="entry name" value="DUF11_rpt"/>
</dbReference>
<dbReference type="AlphaFoldDB" id="A0A930RCD7"/>
<name>A0A930RCD7_STRIT</name>
<dbReference type="RefSeq" id="WP_003075033.1">
    <property type="nucleotide sequence ID" value="NZ_CP053999.1"/>
</dbReference>
<dbReference type="PANTHER" id="PTHR34819">
    <property type="entry name" value="LARGE CYSTEINE-RICH PERIPLASMIC PROTEIN OMCB"/>
    <property type="match status" value="1"/>
</dbReference>
<protein>
    <submittedName>
        <fullName evidence="7">DUF11 domain-containing protein</fullName>
    </submittedName>
</protein>
<dbReference type="InterPro" id="IPR041030">
    <property type="entry name" value="SHIRT"/>
</dbReference>
<dbReference type="Pfam" id="PF01345">
    <property type="entry name" value="DUF11"/>
    <property type="match status" value="2"/>
</dbReference>
<feature type="domain" description="DUF11" evidence="3">
    <location>
        <begin position="543"/>
        <end position="647"/>
    </location>
</feature>
<dbReference type="Pfam" id="PF20623">
    <property type="entry name" value="Sgo0707_N2"/>
    <property type="match status" value="1"/>
</dbReference>
<proteinExistence type="predicted"/>
<evidence type="ECO:0000259" key="5">
    <source>
        <dbReference type="Pfam" id="PF18873"/>
    </source>
</evidence>
<dbReference type="Pfam" id="PF18873">
    <property type="entry name" value="Sgo0707_N1"/>
    <property type="match status" value="1"/>
</dbReference>
<comment type="caution">
    <text evidence="7">The sequence shown here is derived from an EMBL/GenBank/DDBJ whole genome shotgun (WGS) entry which is preliminary data.</text>
</comment>
<dbReference type="PANTHER" id="PTHR34819:SF3">
    <property type="entry name" value="CELL SURFACE PROTEIN"/>
    <property type="match status" value="1"/>
</dbReference>
<dbReference type="NCBIfam" id="TIGR01451">
    <property type="entry name" value="B_ant_repeat"/>
    <property type="match status" value="2"/>
</dbReference>
<feature type="domain" description="SHIRT" evidence="4">
    <location>
        <begin position="445"/>
        <end position="526"/>
    </location>
</feature>
<dbReference type="InterPro" id="IPR046473">
    <property type="entry name" value="Sgo0707-like_N2"/>
</dbReference>
<dbReference type="InterPro" id="IPR051172">
    <property type="entry name" value="Chlamydia_OmcB"/>
</dbReference>
<evidence type="ECO:0000313" key="7">
    <source>
        <dbReference type="EMBL" id="MBF1712905.1"/>
    </source>
</evidence>
<dbReference type="Gene3D" id="2.60.40.740">
    <property type="match status" value="3"/>
</dbReference>
<feature type="domain" description="Sgo0707 N-terminal" evidence="5">
    <location>
        <begin position="31"/>
        <end position="299"/>
    </location>
</feature>
<feature type="region of interest" description="Disordered" evidence="1">
    <location>
        <begin position="634"/>
        <end position="659"/>
    </location>
</feature>
<sequence>MFKSIGKRIAMTAIAVFSFLLLVFSAQNTMAISRIKDDTDLSKINLYQFTLRQDNMEVLNQNAAVVKDVVPANGSWKESTVFSLKVDKNQNSQSFPNTITLRFKNAGIVYGKVVDVYVKVNNVTANLAEKNADYNNSSKTVVPFLTVDENWGTKSIQIMDYIYPNHPTVTHDIYQSYWINANVTAELRYQDGTPCDLKLVMTPSDIDVISNIHGQTLKESFTLENATSTIAKIVTNNANNLAEVASGGNITWTPTDPNGTSGDWDEHNKTGFAVRSVNNTMTFSYGTTASCGGLFGIYTEVPAAPPVKTVSTEKVTAKSGQEINYTVNYTAPVPGVDLIGNLDSMKMADTFDERLDFKSLSVVLDGKTLIEGEDYTVDVSGQTVTVTPAAKYLAKGNGGKNYVITYKTVTNSKIEQNGSDIENRAEQILDNVPSHSNTVKTQVLFKKTHEYRSGTSGKELPQSVLDLLPPAQLDIPNGTTVTPDPPKNNIQKVSVPEGNWVFKGYDKESEVINNKDAHFIGIWVIEEYDKPVKDVVNTAGTSINGQSVKPGDVLTYTISYTNTTDSDREVTITDTIPKSTTYVNGSADNDGVYADGKLTWKKTVAKDTTLKVTFQVKVNDDVNGKAIENTGHVDDGLQKIDTNPTHNPTPKKPVKDVLDTKGTSIDGQEVKRGQELTYTVTYQNTTGQAQDVTITDAIPEHTTYVENSADNAGTYADGKVTWTKNVAANETWTVKFKVKVDDKVNQDKIENTAQVITGNNTVKTNTTKNPTPKQYSLPGTGGTGIGIYLMLGSALVVGAVAVLTYRFYHKRKVNG</sequence>